<evidence type="ECO:0000256" key="5">
    <source>
        <dbReference type="ARBA" id="ARBA00022519"/>
    </source>
</evidence>
<proteinExistence type="inferred from homology"/>
<evidence type="ECO:0000256" key="7">
    <source>
        <dbReference type="ARBA" id="ARBA00022927"/>
    </source>
</evidence>
<keyword evidence="11" id="KW-1185">Reference proteome</keyword>
<reference evidence="10 11" key="1">
    <citation type="journal article" date="2018" name="Microbes Environ.">
        <title>Comparative Genomic Insights into Endofungal Lifestyles of Two Bacterial Endosymbionts, Mycoavidus cysteinexigens and Burkholderia rhizoxinica.</title>
        <authorList>
            <person name="Sharmin D."/>
            <person name="Guo Y."/>
            <person name="Nishizawa T."/>
            <person name="Ohshima S."/>
            <person name="Sato Y."/>
            <person name="Takashima Y."/>
            <person name="Narisawa K."/>
            <person name="Ohta H."/>
        </authorList>
    </citation>
    <scope>NUCLEOTIDE SEQUENCE [LARGE SCALE GENOMIC DNA]</scope>
    <source>
        <strain evidence="10 11">B1-EB</strain>
    </source>
</reference>
<evidence type="ECO:0000313" key="11">
    <source>
        <dbReference type="Proteomes" id="UP000282597"/>
    </source>
</evidence>
<dbReference type="RefSeq" id="WP_045363836.1">
    <property type="nucleotide sequence ID" value="NZ_AP018150.1"/>
</dbReference>
<dbReference type="GO" id="GO:0015627">
    <property type="term" value="C:type II protein secretion system complex"/>
    <property type="evidence" value="ECO:0007669"/>
    <property type="project" value="InterPro"/>
</dbReference>
<dbReference type="SUPFAM" id="SSF103054">
    <property type="entry name" value="General secretion pathway protein M, EpsM"/>
    <property type="match status" value="1"/>
</dbReference>
<keyword evidence="6" id="KW-0812">Transmembrane</keyword>
<protein>
    <submittedName>
        <fullName evidence="10">General secretion pathway M protein</fullName>
    </submittedName>
</protein>
<dbReference type="AlphaFoldDB" id="A0A2Z6ES44"/>
<keyword evidence="7" id="KW-0653">Protein transport</keyword>
<dbReference type="KEGG" id="mcys:MCB1EB_0065"/>
<organism evidence="10 11">
    <name type="scientific">Mycoavidus cysteinexigens</name>
    <dbReference type="NCBI Taxonomy" id="1553431"/>
    <lineage>
        <taxon>Bacteria</taxon>
        <taxon>Pseudomonadati</taxon>
        <taxon>Pseudomonadota</taxon>
        <taxon>Betaproteobacteria</taxon>
        <taxon>Burkholderiales</taxon>
        <taxon>Burkholderiaceae</taxon>
        <taxon>Mycoavidus</taxon>
    </lineage>
</organism>
<evidence type="ECO:0000256" key="1">
    <source>
        <dbReference type="ARBA" id="ARBA00004377"/>
    </source>
</evidence>
<keyword evidence="4" id="KW-1003">Cell membrane</keyword>
<dbReference type="GO" id="GO:0005886">
    <property type="term" value="C:plasma membrane"/>
    <property type="evidence" value="ECO:0007669"/>
    <property type="project" value="UniProtKB-SubCell"/>
</dbReference>
<evidence type="ECO:0000313" key="10">
    <source>
        <dbReference type="EMBL" id="BBE08226.1"/>
    </source>
</evidence>
<keyword evidence="8" id="KW-1133">Transmembrane helix</keyword>
<keyword evidence="9" id="KW-0472">Membrane</keyword>
<dbReference type="Pfam" id="PF04612">
    <property type="entry name" value="T2SSM"/>
    <property type="match status" value="1"/>
</dbReference>
<dbReference type="InterPro" id="IPR007690">
    <property type="entry name" value="T2SS_GspM"/>
</dbReference>
<comment type="subcellular location">
    <subcellularLocation>
        <location evidence="1">Cell inner membrane</location>
        <topology evidence="1">Single-pass membrane protein</topology>
    </subcellularLocation>
</comment>
<evidence type="ECO:0000256" key="4">
    <source>
        <dbReference type="ARBA" id="ARBA00022475"/>
    </source>
</evidence>
<comment type="similarity">
    <text evidence="2">Belongs to the GSP M family.</text>
</comment>
<evidence type="ECO:0000256" key="9">
    <source>
        <dbReference type="ARBA" id="ARBA00023136"/>
    </source>
</evidence>
<keyword evidence="3" id="KW-0813">Transport</keyword>
<dbReference type="EMBL" id="AP018150">
    <property type="protein sequence ID" value="BBE08226.1"/>
    <property type="molecule type" value="Genomic_DNA"/>
</dbReference>
<evidence type="ECO:0000256" key="2">
    <source>
        <dbReference type="ARBA" id="ARBA00010637"/>
    </source>
</evidence>
<dbReference type="GO" id="GO:0015628">
    <property type="term" value="P:protein secretion by the type II secretion system"/>
    <property type="evidence" value="ECO:0007669"/>
    <property type="project" value="InterPro"/>
</dbReference>
<keyword evidence="5" id="KW-0997">Cell inner membrane</keyword>
<dbReference type="Gene3D" id="3.30.1360.100">
    <property type="entry name" value="General secretion pathway protein M, EpsM"/>
    <property type="match status" value="1"/>
</dbReference>
<sequence length="167" mass="18736">MKSALTTLWSDFWSERNAREKMLCITLGLISSIALLYSLLWMPARSGSARLMAKLPVMERELAQMQEQARQARELGRRPANIAPLGDGLRDALMTSLAQHGMSNAQLSVLNGAVQIKLTNVFFADWIGWLDEIRKQYKLQIAEAQLIRLNEDGQVNLTALLQAPSVR</sequence>
<accession>A0A2Z6ES44</accession>
<evidence type="ECO:0000256" key="8">
    <source>
        <dbReference type="ARBA" id="ARBA00022989"/>
    </source>
</evidence>
<name>A0A2Z6ES44_9BURK</name>
<gene>
    <name evidence="10" type="ORF">MCB1EB_0065</name>
</gene>
<dbReference type="Proteomes" id="UP000282597">
    <property type="component" value="Chromosome"/>
</dbReference>
<dbReference type="InterPro" id="IPR023229">
    <property type="entry name" value="T2SS_M_periplasmic_sf"/>
</dbReference>
<evidence type="ECO:0000256" key="3">
    <source>
        <dbReference type="ARBA" id="ARBA00022448"/>
    </source>
</evidence>
<evidence type="ECO:0000256" key="6">
    <source>
        <dbReference type="ARBA" id="ARBA00022692"/>
    </source>
</evidence>